<dbReference type="Pfam" id="PF25189">
    <property type="entry name" value="Tad8"/>
    <property type="match status" value="1"/>
</dbReference>
<reference evidence="1" key="1">
    <citation type="journal article" date="2021" name="Proc. Natl. Acad. Sci. U.S.A.">
        <title>A Catalog of Tens of Thousands of Viruses from Human Metagenomes Reveals Hidden Associations with Chronic Diseases.</title>
        <authorList>
            <person name="Tisza M.J."/>
            <person name="Buck C.B."/>
        </authorList>
    </citation>
    <scope>NUCLEOTIDE SEQUENCE</scope>
    <source>
        <strain evidence="1">CteHV32</strain>
    </source>
</reference>
<organism evidence="1">
    <name type="scientific">Siphoviridae sp. cteHV32</name>
    <dbReference type="NCBI Taxonomy" id="2825588"/>
    <lineage>
        <taxon>Viruses</taxon>
        <taxon>Duplodnaviria</taxon>
        <taxon>Heunggongvirae</taxon>
        <taxon>Uroviricota</taxon>
        <taxon>Caudoviricetes</taxon>
    </lineage>
</organism>
<name>A0A8S5QH33_9CAUD</name>
<dbReference type="EMBL" id="BK015653">
    <property type="protein sequence ID" value="DAE18360.1"/>
    <property type="molecule type" value="Genomic_DNA"/>
</dbReference>
<sequence length="92" mass="11243">MIWNEEISFDGFQKKIDEWYKDKDFELCDPPISAQFALDLIFKTLVDDREDYPYLTTMSENTEQTNSIMLDLILRKYSRKYRKYLKLKKKNK</sequence>
<proteinExistence type="predicted"/>
<evidence type="ECO:0000313" key="1">
    <source>
        <dbReference type="EMBL" id="DAE18360.1"/>
    </source>
</evidence>
<dbReference type="InterPro" id="IPR057387">
    <property type="entry name" value="Tad8-like"/>
</dbReference>
<accession>A0A8S5QH33</accession>
<protein>
    <submittedName>
        <fullName evidence="1">Uncharacterized protein</fullName>
    </submittedName>
</protein>